<feature type="non-terminal residue" evidence="1">
    <location>
        <position position="81"/>
    </location>
</feature>
<keyword evidence="2" id="KW-1185">Reference proteome</keyword>
<dbReference type="EMBL" id="REGN01002958">
    <property type="protein sequence ID" value="RNA25233.1"/>
    <property type="molecule type" value="Genomic_DNA"/>
</dbReference>
<organism evidence="1 2">
    <name type="scientific">Brachionus plicatilis</name>
    <name type="common">Marine rotifer</name>
    <name type="synonym">Brachionus muelleri</name>
    <dbReference type="NCBI Taxonomy" id="10195"/>
    <lineage>
        <taxon>Eukaryota</taxon>
        <taxon>Metazoa</taxon>
        <taxon>Spiralia</taxon>
        <taxon>Gnathifera</taxon>
        <taxon>Rotifera</taxon>
        <taxon>Eurotatoria</taxon>
        <taxon>Monogononta</taxon>
        <taxon>Pseudotrocha</taxon>
        <taxon>Ploima</taxon>
        <taxon>Brachionidae</taxon>
        <taxon>Brachionus</taxon>
    </lineage>
</organism>
<name>A0A3M7RNU2_BRAPC</name>
<dbReference type="AlphaFoldDB" id="A0A3M7RNU2"/>
<protein>
    <submittedName>
        <fullName evidence="1">Uncharacterized protein</fullName>
    </submittedName>
</protein>
<comment type="caution">
    <text evidence="1">The sequence shown here is derived from an EMBL/GenBank/DDBJ whole genome shotgun (WGS) entry which is preliminary data.</text>
</comment>
<dbReference type="Proteomes" id="UP000276133">
    <property type="component" value="Unassembled WGS sequence"/>
</dbReference>
<evidence type="ECO:0000313" key="1">
    <source>
        <dbReference type="EMBL" id="RNA25233.1"/>
    </source>
</evidence>
<gene>
    <name evidence="1" type="ORF">BpHYR1_022257</name>
</gene>
<accession>A0A3M7RNU2</accession>
<evidence type="ECO:0000313" key="2">
    <source>
        <dbReference type="Proteomes" id="UP000276133"/>
    </source>
</evidence>
<reference evidence="1 2" key="1">
    <citation type="journal article" date="2018" name="Sci. Rep.">
        <title>Genomic signatures of local adaptation to the degree of environmental predictability in rotifers.</title>
        <authorList>
            <person name="Franch-Gras L."/>
            <person name="Hahn C."/>
            <person name="Garcia-Roger E.M."/>
            <person name="Carmona M.J."/>
            <person name="Serra M."/>
            <person name="Gomez A."/>
        </authorList>
    </citation>
    <scope>NUCLEOTIDE SEQUENCE [LARGE SCALE GENOMIC DNA]</scope>
    <source>
        <strain evidence="1">HYR1</strain>
    </source>
</reference>
<sequence>MEFRKNASIQPSGISKRHLECTTLATADDRQSYPIVTYRKFLDWSEKTLQRAIGKSLQTSIRNSRNIRLVEKQSEECLRRK</sequence>
<proteinExistence type="predicted"/>